<comment type="caution">
    <text evidence="9">The sequence shown here is derived from an EMBL/GenBank/DDBJ whole genome shotgun (WGS) entry which is preliminary data.</text>
</comment>
<sequence length="483" mass="51514">MKPTDPGAAAAPETSTPSPAAPRFLLWLVAVGFFMQTLDSTIVNTALPAMAASLHESPLRMQSVVVAYSLTMATLIPATGWLADRFGTQRIFLLAIVLFTLGSAACAASVSLTQLSAARVLQGIGGAMLLPVGRLAVLRHFPRERFLEAMSFVAIPGLVGPLIGPTLGGWLVEWLSWHWIFLINLPVGVLGALATLRFMPNLRSPQRSGFDFSGYLMLMVAMLAISLSLDGMGGLGFQHATVVVLLLLGLAALVMYWLYALRTPAPLFSPRLFETESFRVGLLGNLFTRIGSGAMPYMIPLQMQLNMGYSPAQAGMLMLPMALAGMGMKRVVTQVILHFGYRRTLIGNTVLLGAVIATFALMTREEPLWLRILQMALFGAVNSMQFTAMNTVTLRDLDAARASSGNSMLSMVQMLGMSLGVTCGAALLGAFTQWLGTQGAAHSLGAFRASFVAIGAITMASAGIFWQLVAADAVPANNEKAQP</sequence>
<dbReference type="PANTHER" id="PTHR42718">
    <property type="entry name" value="MAJOR FACILITATOR SUPERFAMILY MULTIDRUG TRANSPORTER MFSC"/>
    <property type="match status" value="1"/>
</dbReference>
<dbReference type="SUPFAM" id="SSF103473">
    <property type="entry name" value="MFS general substrate transporter"/>
    <property type="match status" value="1"/>
</dbReference>
<feature type="domain" description="Major facilitator superfamily (MFS) profile" evidence="8">
    <location>
        <begin position="25"/>
        <end position="473"/>
    </location>
</feature>
<dbReference type="EMBL" id="QPJU01000014">
    <property type="protein sequence ID" value="RCX07369.1"/>
    <property type="molecule type" value="Genomic_DNA"/>
</dbReference>
<feature type="transmembrane region" description="Helical" evidence="7">
    <location>
        <begin position="280"/>
        <end position="299"/>
    </location>
</feature>
<feature type="transmembrane region" description="Helical" evidence="7">
    <location>
        <begin position="149"/>
        <end position="171"/>
    </location>
</feature>
<feature type="transmembrane region" description="Helical" evidence="7">
    <location>
        <begin position="91"/>
        <end position="112"/>
    </location>
</feature>
<comment type="subcellular location">
    <subcellularLocation>
        <location evidence="1">Cell membrane</location>
        <topology evidence="1">Multi-pass membrane protein</topology>
    </subcellularLocation>
</comment>
<dbReference type="Gene3D" id="1.20.1250.20">
    <property type="entry name" value="MFS general substrate transporter like domains"/>
    <property type="match status" value="1"/>
</dbReference>
<organism evidence="9 10">
    <name type="scientific">Extensimonas vulgaris</name>
    <dbReference type="NCBI Taxonomy" id="1031594"/>
    <lineage>
        <taxon>Bacteria</taxon>
        <taxon>Pseudomonadati</taxon>
        <taxon>Pseudomonadota</taxon>
        <taxon>Betaproteobacteria</taxon>
        <taxon>Burkholderiales</taxon>
        <taxon>Comamonadaceae</taxon>
        <taxon>Extensimonas</taxon>
    </lineage>
</organism>
<keyword evidence="6 7" id="KW-0472">Membrane</keyword>
<dbReference type="Gene3D" id="1.20.1720.10">
    <property type="entry name" value="Multidrug resistance protein D"/>
    <property type="match status" value="1"/>
</dbReference>
<evidence type="ECO:0000313" key="9">
    <source>
        <dbReference type="EMBL" id="RCX07369.1"/>
    </source>
</evidence>
<evidence type="ECO:0000313" key="10">
    <source>
        <dbReference type="Proteomes" id="UP000252174"/>
    </source>
</evidence>
<feature type="transmembrane region" description="Helical" evidence="7">
    <location>
        <begin position="368"/>
        <end position="388"/>
    </location>
</feature>
<dbReference type="NCBIfam" id="NF007799">
    <property type="entry name" value="PRK10504.1"/>
    <property type="match status" value="1"/>
</dbReference>
<proteinExistence type="predicted"/>
<dbReference type="GO" id="GO:0022857">
    <property type="term" value="F:transmembrane transporter activity"/>
    <property type="evidence" value="ECO:0007669"/>
    <property type="project" value="InterPro"/>
</dbReference>
<gene>
    <name evidence="9" type="ORF">DFR45_11420</name>
</gene>
<name>A0A369ADE8_9BURK</name>
<keyword evidence="10" id="KW-1185">Reference proteome</keyword>
<dbReference type="InterPro" id="IPR020846">
    <property type="entry name" value="MFS_dom"/>
</dbReference>
<feature type="transmembrane region" description="Helical" evidence="7">
    <location>
        <begin position="451"/>
        <end position="470"/>
    </location>
</feature>
<dbReference type="CDD" id="cd17503">
    <property type="entry name" value="MFS_LmrB_MDR_like"/>
    <property type="match status" value="1"/>
</dbReference>
<keyword evidence="4 7" id="KW-0812">Transmembrane</keyword>
<feature type="transmembrane region" description="Helical" evidence="7">
    <location>
        <begin position="24"/>
        <end position="43"/>
    </location>
</feature>
<dbReference type="Proteomes" id="UP000252174">
    <property type="component" value="Unassembled WGS sequence"/>
</dbReference>
<feature type="transmembrane region" description="Helical" evidence="7">
    <location>
        <begin position="409"/>
        <end position="431"/>
    </location>
</feature>
<dbReference type="GO" id="GO:0005886">
    <property type="term" value="C:plasma membrane"/>
    <property type="evidence" value="ECO:0007669"/>
    <property type="project" value="UniProtKB-SubCell"/>
</dbReference>
<evidence type="ECO:0000256" key="3">
    <source>
        <dbReference type="ARBA" id="ARBA00022475"/>
    </source>
</evidence>
<feature type="transmembrane region" description="Helical" evidence="7">
    <location>
        <begin position="344"/>
        <end position="362"/>
    </location>
</feature>
<dbReference type="OrthoDB" id="9807274at2"/>
<keyword evidence="5 7" id="KW-1133">Transmembrane helix</keyword>
<dbReference type="InterPro" id="IPR004638">
    <property type="entry name" value="EmrB-like"/>
</dbReference>
<dbReference type="Pfam" id="PF07690">
    <property type="entry name" value="MFS_1"/>
    <property type="match status" value="1"/>
</dbReference>
<evidence type="ECO:0000256" key="1">
    <source>
        <dbReference type="ARBA" id="ARBA00004651"/>
    </source>
</evidence>
<dbReference type="PROSITE" id="PS50850">
    <property type="entry name" value="MFS"/>
    <property type="match status" value="1"/>
</dbReference>
<reference evidence="9 10" key="1">
    <citation type="submission" date="2018-07" db="EMBL/GenBank/DDBJ databases">
        <title>Genomic Encyclopedia of Type Strains, Phase IV (KMG-IV): sequencing the most valuable type-strain genomes for metagenomic binning, comparative biology and taxonomic classification.</title>
        <authorList>
            <person name="Goeker M."/>
        </authorList>
    </citation>
    <scope>NUCLEOTIDE SEQUENCE [LARGE SCALE GENOMIC DNA]</scope>
    <source>
        <strain evidence="9 10">DSM 100911</strain>
    </source>
</reference>
<evidence type="ECO:0000256" key="2">
    <source>
        <dbReference type="ARBA" id="ARBA00022448"/>
    </source>
</evidence>
<feature type="transmembrane region" description="Helical" evidence="7">
    <location>
        <begin position="210"/>
        <end position="229"/>
    </location>
</feature>
<feature type="transmembrane region" description="Helical" evidence="7">
    <location>
        <begin position="235"/>
        <end position="259"/>
    </location>
</feature>
<evidence type="ECO:0000259" key="8">
    <source>
        <dbReference type="PROSITE" id="PS50850"/>
    </source>
</evidence>
<keyword evidence="3" id="KW-1003">Cell membrane</keyword>
<feature type="transmembrane region" description="Helical" evidence="7">
    <location>
        <begin position="177"/>
        <end position="198"/>
    </location>
</feature>
<dbReference type="AlphaFoldDB" id="A0A369ADE8"/>
<feature type="transmembrane region" description="Helical" evidence="7">
    <location>
        <begin position="118"/>
        <end position="137"/>
    </location>
</feature>
<evidence type="ECO:0000256" key="4">
    <source>
        <dbReference type="ARBA" id="ARBA00022692"/>
    </source>
</evidence>
<dbReference type="InterPro" id="IPR036259">
    <property type="entry name" value="MFS_trans_sf"/>
</dbReference>
<accession>A0A369ADE8</accession>
<dbReference type="InterPro" id="IPR011701">
    <property type="entry name" value="MFS"/>
</dbReference>
<dbReference type="RefSeq" id="WP_114484260.1">
    <property type="nucleotide sequence ID" value="NZ_QPJU01000014.1"/>
</dbReference>
<keyword evidence="2" id="KW-0813">Transport</keyword>
<evidence type="ECO:0000256" key="6">
    <source>
        <dbReference type="ARBA" id="ARBA00023136"/>
    </source>
</evidence>
<protein>
    <submittedName>
        <fullName evidence="9">EmrB/QacA subfamily drug resistance transporter</fullName>
    </submittedName>
</protein>
<dbReference type="NCBIfam" id="TIGR00711">
    <property type="entry name" value="efflux_EmrB"/>
    <property type="match status" value="1"/>
</dbReference>
<dbReference type="PANTHER" id="PTHR42718:SF46">
    <property type="entry name" value="BLR6921 PROTEIN"/>
    <property type="match status" value="1"/>
</dbReference>
<evidence type="ECO:0000256" key="7">
    <source>
        <dbReference type="SAM" id="Phobius"/>
    </source>
</evidence>
<evidence type="ECO:0000256" key="5">
    <source>
        <dbReference type="ARBA" id="ARBA00022989"/>
    </source>
</evidence>
<feature type="transmembrane region" description="Helical" evidence="7">
    <location>
        <begin position="311"/>
        <end position="332"/>
    </location>
</feature>
<feature type="transmembrane region" description="Helical" evidence="7">
    <location>
        <begin position="63"/>
        <end position="84"/>
    </location>
</feature>